<evidence type="ECO:0000313" key="2">
    <source>
        <dbReference type="Proteomes" id="UP000753961"/>
    </source>
</evidence>
<protein>
    <submittedName>
        <fullName evidence="1">SusD/RagB family nutrient-binding outer membrane lipoprotein</fullName>
    </submittedName>
</protein>
<keyword evidence="1" id="KW-0449">Lipoprotein</keyword>
<sequence>MKYLYLLLLPLIFWACEDFEEVNTSPNNPEKVSSNFVLTYVLSESAKLYEGLGQYGNEISGAMQYTQRGTQFNNTGPNFYGWSANSWGGYYNILRNNKIIYDNALKVDHPFFQGVSLVMKSFIYGTLTDLYGDIPYSQSLSASDEVFFPQYDDQKSVYLGVLKDLKAADALLADIDVTKHAISPQSDLYFNGNPDRWRKFANALRMRYAMRVYNKKESMSEMDIANEFKAASAYTMVDNGDNAVLDYVGATASNAAPGGPINSSNPNFAIKPGAPFVQWLLETNDPRLDRWVLPVERKWDASVDAPTVKTVTNMYGENYEVTYMPASSEELNTELYVGLPIGLATIDAISYNIGDDADPYNPEHNPHISFLHSRYRQNSEELVKMKLMTFSEVNFLLAEAILRGDMGVTGDAESYYIEGIKSSMEEWAVFRDAVGFDFDQYYSNAAVDFNAGDNQLEKILTQKWTGSWLRPESWFDWRRTGLPALVPGEITQFGEALPIRYIYPSPNLDPNYLVNYKTAVDKLESTEYVPVGQSKDHNYSRMWLLQGTGSPW</sequence>
<dbReference type="InterPro" id="IPR041662">
    <property type="entry name" value="SusD-like_2"/>
</dbReference>
<reference evidence="1" key="1">
    <citation type="submission" date="2021-06" db="EMBL/GenBank/DDBJ databases">
        <title>44 bacteria genomes isolated from Dapeng, Shenzhen.</title>
        <authorList>
            <person name="Zheng W."/>
            <person name="Yu S."/>
            <person name="Huang Y."/>
        </authorList>
    </citation>
    <scope>NUCLEOTIDE SEQUENCE</scope>
    <source>
        <strain evidence="1">DP5N28-2</strain>
    </source>
</reference>
<accession>A0A953LAY1</accession>
<comment type="caution">
    <text evidence="1">The sequence shown here is derived from an EMBL/GenBank/DDBJ whole genome shotgun (WGS) entry which is preliminary data.</text>
</comment>
<dbReference type="RefSeq" id="WP_222580697.1">
    <property type="nucleotide sequence ID" value="NZ_JAHVHU010000012.1"/>
</dbReference>
<proteinExistence type="predicted"/>
<dbReference type="AlphaFoldDB" id="A0A953LAY1"/>
<keyword evidence="2" id="KW-1185">Reference proteome</keyword>
<dbReference type="Gene3D" id="1.25.40.390">
    <property type="match status" value="1"/>
</dbReference>
<dbReference type="Proteomes" id="UP000753961">
    <property type="component" value="Unassembled WGS sequence"/>
</dbReference>
<dbReference type="Pfam" id="PF12771">
    <property type="entry name" value="SusD-like_2"/>
    <property type="match status" value="1"/>
</dbReference>
<name>A0A953LAY1_9BACT</name>
<evidence type="ECO:0000313" key="1">
    <source>
        <dbReference type="EMBL" id="MBY5959158.1"/>
    </source>
</evidence>
<dbReference type="EMBL" id="JAHVHU010000012">
    <property type="protein sequence ID" value="MBY5959158.1"/>
    <property type="molecule type" value="Genomic_DNA"/>
</dbReference>
<dbReference type="SUPFAM" id="SSF48452">
    <property type="entry name" value="TPR-like"/>
    <property type="match status" value="1"/>
</dbReference>
<organism evidence="1 2">
    <name type="scientific">Membranihabitans marinus</name>
    <dbReference type="NCBI Taxonomy" id="1227546"/>
    <lineage>
        <taxon>Bacteria</taxon>
        <taxon>Pseudomonadati</taxon>
        <taxon>Bacteroidota</taxon>
        <taxon>Saprospiria</taxon>
        <taxon>Saprospirales</taxon>
        <taxon>Saprospiraceae</taxon>
        <taxon>Membranihabitans</taxon>
    </lineage>
</organism>
<dbReference type="InterPro" id="IPR011990">
    <property type="entry name" value="TPR-like_helical_dom_sf"/>
</dbReference>
<gene>
    <name evidence="1" type="ORF">KUV50_13480</name>
</gene>